<name>A0AAV4RY59_CAEEX</name>
<dbReference type="EMBL" id="BPLR01008502">
    <property type="protein sequence ID" value="GIY25220.1"/>
    <property type="molecule type" value="Genomic_DNA"/>
</dbReference>
<accession>A0AAV4RY59</accession>
<comment type="caution">
    <text evidence="2">The sequence shown here is derived from an EMBL/GenBank/DDBJ whole genome shotgun (WGS) entry which is preliminary data.</text>
</comment>
<evidence type="ECO:0000256" key="1">
    <source>
        <dbReference type="SAM" id="MobiDB-lite"/>
    </source>
</evidence>
<feature type="region of interest" description="Disordered" evidence="1">
    <location>
        <begin position="33"/>
        <end position="66"/>
    </location>
</feature>
<dbReference type="Proteomes" id="UP001054945">
    <property type="component" value="Unassembled WGS sequence"/>
</dbReference>
<evidence type="ECO:0000313" key="3">
    <source>
        <dbReference type="Proteomes" id="UP001054945"/>
    </source>
</evidence>
<gene>
    <name evidence="2" type="ORF">CEXT_396321</name>
</gene>
<organism evidence="2 3">
    <name type="scientific">Caerostris extrusa</name>
    <name type="common">Bark spider</name>
    <name type="synonym">Caerostris bankana</name>
    <dbReference type="NCBI Taxonomy" id="172846"/>
    <lineage>
        <taxon>Eukaryota</taxon>
        <taxon>Metazoa</taxon>
        <taxon>Ecdysozoa</taxon>
        <taxon>Arthropoda</taxon>
        <taxon>Chelicerata</taxon>
        <taxon>Arachnida</taxon>
        <taxon>Araneae</taxon>
        <taxon>Araneomorphae</taxon>
        <taxon>Entelegynae</taxon>
        <taxon>Araneoidea</taxon>
        <taxon>Araneidae</taxon>
        <taxon>Caerostris</taxon>
    </lineage>
</organism>
<keyword evidence="3" id="KW-1185">Reference proteome</keyword>
<protein>
    <submittedName>
        <fullName evidence="2">Uncharacterized protein</fullName>
    </submittedName>
</protein>
<reference evidence="2 3" key="1">
    <citation type="submission" date="2021-06" db="EMBL/GenBank/DDBJ databases">
        <title>Caerostris extrusa draft genome.</title>
        <authorList>
            <person name="Kono N."/>
            <person name="Arakawa K."/>
        </authorList>
    </citation>
    <scope>NUCLEOTIDE SEQUENCE [LARGE SCALE GENOMIC DNA]</scope>
</reference>
<evidence type="ECO:0000313" key="2">
    <source>
        <dbReference type="EMBL" id="GIY25220.1"/>
    </source>
</evidence>
<proteinExistence type="predicted"/>
<sequence>MVSCEPPALGEEWSPGKDLRIICPGIRRTWATKSEASGDLPMGRVKRDSKSPKSGLRGLKGLDKSV</sequence>
<dbReference type="AlphaFoldDB" id="A0AAV4RY59"/>